<feature type="compositionally biased region" description="Low complexity" evidence="1">
    <location>
        <begin position="20"/>
        <end position="36"/>
    </location>
</feature>
<name>A0ABY6F1H5_9ACTN</name>
<dbReference type="RefSeq" id="WP_263280341.1">
    <property type="nucleotide sequence ID" value="NZ_CP106797.1"/>
</dbReference>
<evidence type="ECO:0000256" key="1">
    <source>
        <dbReference type="SAM" id="MobiDB-lite"/>
    </source>
</evidence>
<proteinExistence type="predicted"/>
<evidence type="ECO:0000313" key="3">
    <source>
        <dbReference type="Proteomes" id="UP001060733"/>
    </source>
</evidence>
<sequence>MPEEMHGEYPASSEPSMQVSSGTADDSASDARSSAATPRILSTEAHEQLVRAMEQKEMHVSRMARKAGHANAEDMWQRVIIAYHARILNHGPVDHLDSYLNRCVTNELSKLRTSIDVLIGDQALDLTQADDPQVANVLYYNHDLIEAVRGIRESGVLNKRELDVWVLGQILGEDNKVTAEWLDPPSTKARVATIKWRALQKLNRAWSAGKFKHLGFEPPRNPQD</sequence>
<dbReference type="Proteomes" id="UP001060733">
    <property type="component" value="Plasmid punmamed3"/>
</dbReference>
<protein>
    <recommendedName>
        <fullName evidence="4">Sigma-70 family RNA polymerase sigma factor</fullName>
    </recommendedName>
</protein>
<accession>A0ABY6F1H5</accession>
<keyword evidence="2" id="KW-0614">Plasmid</keyword>
<gene>
    <name evidence="2" type="ORF">N8I86_38755</name>
</gene>
<dbReference type="EMBL" id="CP106797">
    <property type="protein sequence ID" value="UXY40507.1"/>
    <property type="molecule type" value="Genomic_DNA"/>
</dbReference>
<geneLocation type="plasmid" evidence="2 3">
    <name>punmamed3</name>
</geneLocation>
<feature type="region of interest" description="Disordered" evidence="1">
    <location>
        <begin position="1"/>
        <end position="42"/>
    </location>
</feature>
<reference evidence="2" key="1">
    <citation type="submission" date="2022-10" db="EMBL/GenBank/DDBJ databases">
        <authorList>
            <person name="Mo P."/>
        </authorList>
    </citation>
    <scope>NUCLEOTIDE SEQUENCE</scope>
    <source>
        <strain evidence="2">HUAS 14-6</strain>
        <plasmid evidence="2">punmamed3</plasmid>
    </source>
</reference>
<evidence type="ECO:0008006" key="4">
    <source>
        <dbReference type="Google" id="ProtNLM"/>
    </source>
</evidence>
<keyword evidence="3" id="KW-1185">Reference proteome</keyword>
<organism evidence="2 3">
    <name type="scientific">Streptomyces albidocamelliae</name>
    <dbReference type="NCBI Taxonomy" id="2981135"/>
    <lineage>
        <taxon>Bacteria</taxon>
        <taxon>Bacillati</taxon>
        <taxon>Actinomycetota</taxon>
        <taxon>Actinomycetes</taxon>
        <taxon>Kitasatosporales</taxon>
        <taxon>Streptomycetaceae</taxon>
        <taxon>Streptomyces</taxon>
    </lineage>
</organism>
<evidence type="ECO:0000313" key="2">
    <source>
        <dbReference type="EMBL" id="UXY40507.1"/>
    </source>
</evidence>